<feature type="region of interest" description="Disordered" evidence="1">
    <location>
        <begin position="77"/>
        <end position="99"/>
    </location>
</feature>
<keyword evidence="3" id="KW-1185">Reference proteome</keyword>
<reference evidence="2" key="1">
    <citation type="journal article" date="2021" name="Open Biol.">
        <title>Shared evolutionary footprints suggest mitochondrial oxidative damage underlies multiple complex I losses in fungi.</title>
        <authorList>
            <person name="Schikora-Tamarit M.A."/>
            <person name="Marcet-Houben M."/>
            <person name="Nosek J."/>
            <person name="Gabaldon T."/>
        </authorList>
    </citation>
    <scope>NUCLEOTIDE SEQUENCE</scope>
    <source>
        <strain evidence="2">NCAIM Y.01608</strain>
    </source>
</reference>
<evidence type="ECO:0000313" key="3">
    <source>
        <dbReference type="Proteomes" id="UP000788993"/>
    </source>
</evidence>
<proteinExistence type="predicted"/>
<evidence type="ECO:0000256" key="1">
    <source>
        <dbReference type="SAM" id="MobiDB-lite"/>
    </source>
</evidence>
<reference evidence="2" key="2">
    <citation type="submission" date="2021-01" db="EMBL/GenBank/DDBJ databases">
        <authorList>
            <person name="Schikora-Tamarit M.A."/>
        </authorList>
    </citation>
    <scope>NUCLEOTIDE SEQUENCE</scope>
    <source>
        <strain evidence="2">NCAIM Y.01608</strain>
    </source>
</reference>
<sequence length="219" mass="23047">MVFPRPISSARIPLVPVLYKEASQLRPCFWYSLNVPRRRIGTGTSGIAGLSPSTSISSDEGGVIASPGSSLILLPKREASPGCDSSDETSSSEDSVSDESDIESSLSSLSSRSGSFDSSISFFFSSSVSWSTTLIFFCSPFDSTPYNEARLSGSSASESSSESGSTDTLSKSLYFSRSSSTVSLLSSLSWPFSSSSLSSLLLKLMFSSSSRPDSSSLSA</sequence>
<dbReference type="EMBL" id="JAEUBD010000146">
    <property type="protein sequence ID" value="KAH3676896.1"/>
    <property type="molecule type" value="Genomic_DNA"/>
</dbReference>
<dbReference type="AlphaFoldDB" id="A0A9P8TFX1"/>
<comment type="caution">
    <text evidence="2">The sequence shown here is derived from an EMBL/GenBank/DDBJ whole genome shotgun (WGS) entry which is preliminary data.</text>
</comment>
<name>A0A9P8TFX1_9ASCO</name>
<protein>
    <submittedName>
        <fullName evidence="2">Uncharacterized protein</fullName>
    </submittedName>
</protein>
<accession>A0A9P8TFX1</accession>
<organism evidence="2 3">
    <name type="scientific">Ogataea polymorpha</name>
    <dbReference type="NCBI Taxonomy" id="460523"/>
    <lineage>
        <taxon>Eukaryota</taxon>
        <taxon>Fungi</taxon>
        <taxon>Dikarya</taxon>
        <taxon>Ascomycota</taxon>
        <taxon>Saccharomycotina</taxon>
        <taxon>Pichiomycetes</taxon>
        <taxon>Pichiales</taxon>
        <taxon>Pichiaceae</taxon>
        <taxon>Ogataea</taxon>
    </lineage>
</organism>
<dbReference type="Proteomes" id="UP000788993">
    <property type="component" value="Unassembled WGS sequence"/>
</dbReference>
<evidence type="ECO:0000313" key="2">
    <source>
        <dbReference type="EMBL" id="KAH3676896.1"/>
    </source>
</evidence>
<feature type="compositionally biased region" description="Acidic residues" evidence="1">
    <location>
        <begin position="85"/>
        <end position="99"/>
    </location>
</feature>
<gene>
    <name evidence="2" type="ORF">OGATHE_001386</name>
</gene>